<organism evidence="2 3">
    <name type="scientific">Racocetra fulgida</name>
    <dbReference type="NCBI Taxonomy" id="60492"/>
    <lineage>
        <taxon>Eukaryota</taxon>
        <taxon>Fungi</taxon>
        <taxon>Fungi incertae sedis</taxon>
        <taxon>Mucoromycota</taxon>
        <taxon>Glomeromycotina</taxon>
        <taxon>Glomeromycetes</taxon>
        <taxon>Diversisporales</taxon>
        <taxon>Gigasporaceae</taxon>
        <taxon>Racocetra</taxon>
    </lineage>
</organism>
<proteinExistence type="predicted"/>
<evidence type="ECO:0000313" key="3">
    <source>
        <dbReference type="Proteomes" id="UP000789396"/>
    </source>
</evidence>
<reference evidence="2" key="1">
    <citation type="submission" date="2021-06" db="EMBL/GenBank/DDBJ databases">
        <authorList>
            <person name="Kallberg Y."/>
            <person name="Tangrot J."/>
            <person name="Rosling A."/>
        </authorList>
    </citation>
    <scope>NUCLEOTIDE SEQUENCE</scope>
    <source>
        <strain evidence="2">IN212</strain>
    </source>
</reference>
<accession>A0A9N9ERF8</accession>
<feature type="coiled-coil region" evidence="1">
    <location>
        <begin position="11"/>
        <end position="45"/>
    </location>
</feature>
<keyword evidence="1" id="KW-0175">Coiled coil</keyword>
<evidence type="ECO:0000256" key="1">
    <source>
        <dbReference type="SAM" id="Coils"/>
    </source>
</evidence>
<protein>
    <submittedName>
        <fullName evidence="2">1733_t:CDS:1</fullName>
    </submittedName>
</protein>
<feature type="non-terminal residue" evidence="2">
    <location>
        <position position="47"/>
    </location>
</feature>
<dbReference type="AlphaFoldDB" id="A0A9N9ERF8"/>
<sequence length="47" mass="5446">LFKYCLKQSSIDNVDKKIDTLSKEFKNLVEKIAELTGAIKNEKDEEE</sequence>
<gene>
    <name evidence="2" type="ORF">RFULGI_LOCUS9823</name>
</gene>
<name>A0A9N9ERF8_9GLOM</name>
<keyword evidence="3" id="KW-1185">Reference proteome</keyword>
<dbReference type="Proteomes" id="UP000789396">
    <property type="component" value="Unassembled WGS sequence"/>
</dbReference>
<dbReference type="EMBL" id="CAJVPZ010018342">
    <property type="protein sequence ID" value="CAG8686180.1"/>
    <property type="molecule type" value="Genomic_DNA"/>
</dbReference>
<comment type="caution">
    <text evidence="2">The sequence shown here is derived from an EMBL/GenBank/DDBJ whole genome shotgun (WGS) entry which is preliminary data.</text>
</comment>
<evidence type="ECO:0000313" key="2">
    <source>
        <dbReference type="EMBL" id="CAG8686180.1"/>
    </source>
</evidence>